<name>A0A158QDK7_HYMDI</name>
<feature type="compositionally biased region" description="Polar residues" evidence="2">
    <location>
        <begin position="76"/>
        <end position="90"/>
    </location>
</feature>
<keyword evidence="1" id="KW-0175">Coiled coil</keyword>
<accession>A0A158QDK7</accession>
<evidence type="ECO:0000313" key="5">
    <source>
        <dbReference type="WBParaSite" id="HDID_0000319501-mRNA-1"/>
    </source>
</evidence>
<dbReference type="WBParaSite" id="HDID_0000319501-mRNA-1">
    <property type="protein sequence ID" value="HDID_0000319501-mRNA-1"/>
    <property type="gene ID" value="HDID_0000319501"/>
</dbReference>
<proteinExistence type="predicted"/>
<dbReference type="EMBL" id="UYSG01000919">
    <property type="protein sequence ID" value="VDL28651.1"/>
    <property type="molecule type" value="Genomic_DNA"/>
</dbReference>
<protein>
    <submittedName>
        <fullName evidence="5">BZIP domain-containing protein</fullName>
    </submittedName>
</protein>
<evidence type="ECO:0000256" key="1">
    <source>
        <dbReference type="SAM" id="Coils"/>
    </source>
</evidence>
<reference evidence="3 4" key="2">
    <citation type="submission" date="2018-11" db="EMBL/GenBank/DDBJ databases">
        <authorList>
            <consortium name="Pathogen Informatics"/>
        </authorList>
    </citation>
    <scope>NUCLEOTIDE SEQUENCE [LARGE SCALE GENOMIC DNA]</scope>
</reference>
<sequence>MLVVRSAGGDGLLGEGSSFPSEAEIKRNYKRRNAELKQRLNELETRLTDTRLAISQLEEGVRQAVEERGKAKGTPSAANESRTPTGQSAAGNKDTESRFLVALVSSVDGST</sequence>
<evidence type="ECO:0000313" key="3">
    <source>
        <dbReference type="EMBL" id="VDL28651.1"/>
    </source>
</evidence>
<organism evidence="5">
    <name type="scientific">Hymenolepis diminuta</name>
    <name type="common">Rat tapeworm</name>
    <dbReference type="NCBI Taxonomy" id="6216"/>
    <lineage>
        <taxon>Eukaryota</taxon>
        <taxon>Metazoa</taxon>
        <taxon>Spiralia</taxon>
        <taxon>Lophotrochozoa</taxon>
        <taxon>Platyhelminthes</taxon>
        <taxon>Cestoda</taxon>
        <taxon>Eucestoda</taxon>
        <taxon>Cyclophyllidea</taxon>
        <taxon>Hymenolepididae</taxon>
        <taxon>Hymenolepis</taxon>
    </lineage>
</organism>
<gene>
    <name evidence="3" type="ORF">HDID_LOCUS3193</name>
</gene>
<feature type="coiled-coil region" evidence="1">
    <location>
        <begin position="26"/>
        <end position="60"/>
    </location>
</feature>
<feature type="region of interest" description="Disordered" evidence="2">
    <location>
        <begin position="63"/>
        <end position="95"/>
    </location>
</feature>
<reference evidence="5" key="1">
    <citation type="submission" date="2016-04" db="UniProtKB">
        <authorList>
            <consortium name="WormBaseParasite"/>
        </authorList>
    </citation>
    <scope>IDENTIFICATION</scope>
</reference>
<evidence type="ECO:0000256" key="2">
    <source>
        <dbReference type="SAM" id="MobiDB-lite"/>
    </source>
</evidence>
<evidence type="ECO:0000313" key="4">
    <source>
        <dbReference type="Proteomes" id="UP000274504"/>
    </source>
</evidence>
<dbReference type="AlphaFoldDB" id="A0A158QDK7"/>
<dbReference type="Proteomes" id="UP000274504">
    <property type="component" value="Unassembled WGS sequence"/>
</dbReference>